<evidence type="ECO:0000313" key="2">
    <source>
        <dbReference type="Proteomes" id="UP001241377"/>
    </source>
</evidence>
<comment type="caution">
    <text evidence="1">The sequence shown here is derived from an EMBL/GenBank/DDBJ whole genome shotgun (WGS) entry which is preliminary data.</text>
</comment>
<evidence type="ECO:0000313" key="1">
    <source>
        <dbReference type="EMBL" id="KAJ9105837.1"/>
    </source>
</evidence>
<dbReference type="Proteomes" id="UP001241377">
    <property type="component" value="Unassembled WGS sequence"/>
</dbReference>
<protein>
    <submittedName>
        <fullName evidence="1">Uncharacterized protein</fullName>
    </submittedName>
</protein>
<gene>
    <name evidence="1" type="ORF">QFC19_003407</name>
</gene>
<sequence>MARPAPETIKPSHRFLYKPVENCETEGCHMDVWLPENVKDLAAQNEIPLAIMIHGGAFTMGASSDVPYNQVEHYLKNGMAVVSLEYRMVPHVTQFDIRDDLLDAYHFIQQRLNGRLAEELGIENDLIKTQEVVLFGGSAGGTSVLCLAADIEKFNSENTSALPQVKAILCAYPLTDPNNHFAQPKEVWAEKAPEMFPDDWDLMKDFPTTGKVCTGYNFPVGRWDTCKDPRFLFARSAMATQTLNSFLYGCNPPYPPSVTALNLISRTFPPTFILAAMADELIPAEHSLLLYEKLQKHDVESCIAKVEGAGHGYVERPPADWPAGTDYWKDVIREAVDWAIAKVK</sequence>
<name>A0ACC2W425_9TREE</name>
<accession>A0ACC2W425</accession>
<reference evidence="1" key="1">
    <citation type="submission" date="2023-04" db="EMBL/GenBank/DDBJ databases">
        <title>Draft Genome sequencing of Naganishia species isolated from polar environments using Oxford Nanopore Technology.</title>
        <authorList>
            <person name="Leo P."/>
            <person name="Venkateswaran K."/>
        </authorList>
    </citation>
    <scope>NUCLEOTIDE SEQUENCE</scope>
    <source>
        <strain evidence="1">MNA-CCFEE 5261</strain>
    </source>
</reference>
<organism evidence="1 2">
    <name type="scientific">Naganishia cerealis</name>
    <dbReference type="NCBI Taxonomy" id="610337"/>
    <lineage>
        <taxon>Eukaryota</taxon>
        <taxon>Fungi</taxon>
        <taxon>Dikarya</taxon>
        <taxon>Basidiomycota</taxon>
        <taxon>Agaricomycotina</taxon>
        <taxon>Tremellomycetes</taxon>
        <taxon>Filobasidiales</taxon>
        <taxon>Filobasidiaceae</taxon>
        <taxon>Naganishia</taxon>
    </lineage>
</organism>
<keyword evidence="2" id="KW-1185">Reference proteome</keyword>
<dbReference type="EMBL" id="JASBWR010000032">
    <property type="protein sequence ID" value="KAJ9105837.1"/>
    <property type="molecule type" value="Genomic_DNA"/>
</dbReference>
<proteinExistence type="predicted"/>